<sequence length="63" mass="7277">MESMGFNGTLLAQLFNFVVLLAIMGVIFYFLVKAFRGTSKVRREIDDLNHRLRNVERKIDKGS</sequence>
<evidence type="ECO:0000313" key="3">
    <source>
        <dbReference type="Proteomes" id="UP000183997"/>
    </source>
</evidence>
<name>A0A1M6PDN6_9FIRM</name>
<keyword evidence="3" id="KW-1185">Reference proteome</keyword>
<feature type="transmembrane region" description="Helical" evidence="1">
    <location>
        <begin position="12"/>
        <end position="32"/>
    </location>
</feature>
<dbReference type="Proteomes" id="UP000183997">
    <property type="component" value="Unassembled WGS sequence"/>
</dbReference>
<dbReference type="EMBL" id="FRAR01000006">
    <property type="protein sequence ID" value="SHK06049.1"/>
    <property type="molecule type" value="Genomic_DNA"/>
</dbReference>
<gene>
    <name evidence="2" type="ORF">SAMN02745123_00520</name>
</gene>
<keyword evidence="1" id="KW-1133">Transmembrane helix</keyword>
<dbReference type="AlphaFoldDB" id="A0A1M6PDN6"/>
<accession>A0A1M6PDN6</accession>
<evidence type="ECO:0000256" key="1">
    <source>
        <dbReference type="SAM" id="Phobius"/>
    </source>
</evidence>
<dbReference type="STRING" id="1121421.SAMN02745123_00520"/>
<protein>
    <submittedName>
        <fullName evidence="2">F-type H+-transporting ATPase subunit b</fullName>
    </submittedName>
</protein>
<dbReference type="OrthoDB" id="9969685at2"/>
<proteinExistence type="predicted"/>
<dbReference type="RefSeq" id="WP_072910723.1">
    <property type="nucleotide sequence ID" value="NZ_FRAR01000006.1"/>
</dbReference>
<keyword evidence="1" id="KW-0812">Transmembrane</keyword>
<organism evidence="2 3">
    <name type="scientific">Desulforamulus aeronauticus DSM 10349</name>
    <dbReference type="NCBI Taxonomy" id="1121421"/>
    <lineage>
        <taxon>Bacteria</taxon>
        <taxon>Bacillati</taxon>
        <taxon>Bacillota</taxon>
        <taxon>Clostridia</taxon>
        <taxon>Eubacteriales</taxon>
        <taxon>Peptococcaceae</taxon>
        <taxon>Desulforamulus</taxon>
    </lineage>
</organism>
<evidence type="ECO:0000313" key="2">
    <source>
        <dbReference type="EMBL" id="SHK06049.1"/>
    </source>
</evidence>
<reference evidence="3" key="1">
    <citation type="submission" date="2016-11" db="EMBL/GenBank/DDBJ databases">
        <authorList>
            <person name="Varghese N."/>
            <person name="Submissions S."/>
        </authorList>
    </citation>
    <scope>NUCLEOTIDE SEQUENCE [LARGE SCALE GENOMIC DNA]</scope>
    <source>
        <strain evidence="3">DSM 10349</strain>
    </source>
</reference>
<keyword evidence="1" id="KW-0472">Membrane</keyword>